<dbReference type="Proteomes" id="UP000276776">
    <property type="component" value="Unassembled WGS sequence"/>
</dbReference>
<accession>A0A0N5D4N0</accession>
<reference evidence="9" key="1">
    <citation type="submission" date="2017-02" db="UniProtKB">
        <authorList>
            <consortium name="WormBaseParasite"/>
        </authorList>
    </citation>
    <scope>IDENTIFICATION</scope>
</reference>
<keyword evidence="8" id="KW-1185">Reference proteome</keyword>
<dbReference type="Pfam" id="PF01060">
    <property type="entry name" value="TTR-52"/>
    <property type="match status" value="2"/>
</dbReference>
<dbReference type="OrthoDB" id="5829829at2759"/>
<evidence type="ECO:0000256" key="3">
    <source>
        <dbReference type="ARBA" id="ARBA00022525"/>
    </source>
</evidence>
<proteinExistence type="inferred from homology"/>
<evidence type="ECO:0000256" key="5">
    <source>
        <dbReference type="SAM" id="MobiDB-lite"/>
    </source>
</evidence>
<dbReference type="GO" id="GO:0005576">
    <property type="term" value="C:extracellular region"/>
    <property type="evidence" value="ECO:0007669"/>
    <property type="project" value="UniProtKB-SubCell"/>
</dbReference>
<dbReference type="AlphaFoldDB" id="A0A0N5D4N0"/>
<evidence type="ECO:0000313" key="8">
    <source>
        <dbReference type="Proteomes" id="UP000276776"/>
    </source>
</evidence>
<evidence type="ECO:0000256" key="1">
    <source>
        <dbReference type="ARBA" id="ARBA00004613"/>
    </source>
</evidence>
<dbReference type="OMA" id="EESHANM"/>
<evidence type="ECO:0000256" key="4">
    <source>
        <dbReference type="ARBA" id="ARBA00022729"/>
    </source>
</evidence>
<dbReference type="STRING" id="103827.A0A0N5D4N0"/>
<dbReference type="PANTHER" id="PTHR21700">
    <property type="entry name" value="TRANSTHYRETIN-LIKE FAMILY PROTEIN-RELATED"/>
    <property type="match status" value="1"/>
</dbReference>
<protein>
    <submittedName>
        <fullName evidence="9">Transthyretin-like family protein</fullName>
    </submittedName>
</protein>
<dbReference type="EMBL" id="UYYF01004560">
    <property type="protein sequence ID" value="VDN05431.1"/>
    <property type="molecule type" value="Genomic_DNA"/>
</dbReference>
<evidence type="ECO:0000256" key="6">
    <source>
        <dbReference type="SAM" id="SignalP"/>
    </source>
</evidence>
<name>A0A0N5D4N0_THECL</name>
<evidence type="ECO:0000313" key="9">
    <source>
        <dbReference type="WBParaSite" id="TCLT_0000793401-mRNA-1"/>
    </source>
</evidence>
<comment type="similarity">
    <text evidence="2">Belongs to the nematode transthyretin-like family.</text>
</comment>
<feature type="region of interest" description="Disordered" evidence="5">
    <location>
        <begin position="45"/>
        <end position="71"/>
    </location>
</feature>
<dbReference type="WBParaSite" id="TCLT_0000793401-mRNA-1">
    <property type="protein sequence ID" value="TCLT_0000793401-mRNA-1"/>
    <property type="gene ID" value="TCLT_0000793401"/>
</dbReference>
<comment type="subcellular location">
    <subcellularLocation>
        <location evidence="1">Secreted</location>
    </subcellularLocation>
</comment>
<sequence>MRIRVTSLSLFLILIGFCDGIRRQSVRVAGQLKCGDKPASGVKVKLWDEDDGPDPDDLLDQSETDRNGNFDLEGSTSEFTTIDPVFKIYHDCDDSYKPGKRKVKLRIPSQYITSGSKAKKTFNVGVLNLETIFAKEERDLLMHFVVTIVVFCSSAVIATNFRQQSVAVKGKLLCGTAAARNVRVKLWDKDLGPDPDDLLQQGYTDAQGMFFLQGDAKELTTLDPVLKIYHDCDDTMKPGQRKVKLKIPSQYITGGRTAKTVFDLGVLNLETIFPVSFSEVLNFTNFEPLTLIKV</sequence>
<organism evidence="9">
    <name type="scientific">Thelazia callipaeda</name>
    <name type="common">Oriental eyeworm</name>
    <name type="synonym">Parasitic nematode</name>
    <dbReference type="NCBI Taxonomy" id="103827"/>
    <lineage>
        <taxon>Eukaryota</taxon>
        <taxon>Metazoa</taxon>
        <taxon>Ecdysozoa</taxon>
        <taxon>Nematoda</taxon>
        <taxon>Chromadorea</taxon>
        <taxon>Rhabditida</taxon>
        <taxon>Spirurina</taxon>
        <taxon>Spiruromorpha</taxon>
        <taxon>Thelazioidea</taxon>
        <taxon>Thelaziidae</taxon>
        <taxon>Thelazia</taxon>
    </lineage>
</organism>
<evidence type="ECO:0000256" key="2">
    <source>
        <dbReference type="ARBA" id="ARBA00010112"/>
    </source>
</evidence>
<keyword evidence="3" id="KW-0964">Secreted</keyword>
<gene>
    <name evidence="7" type="ORF">TCLT_LOCUS7923</name>
</gene>
<feature type="compositionally biased region" description="Acidic residues" evidence="5">
    <location>
        <begin position="48"/>
        <end position="62"/>
    </location>
</feature>
<dbReference type="InterPro" id="IPR038479">
    <property type="entry name" value="Transthyretin-like_sf"/>
</dbReference>
<dbReference type="Gene3D" id="2.60.40.3330">
    <property type="match status" value="2"/>
</dbReference>
<dbReference type="PANTHER" id="PTHR21700:SF126">
    <property type="entry name" value="TRANSTHYRETIN-LIKE FAMILY PROTEIN"/>
    <property type="match status" value="1"/>
</dbReference>
<dbReference type="GO" id="GO:0009986">
    <property type="term" value="C:cell surface"/>
    <property type="evidence" value="ECO:0007669"/>
    <property type="project" value="InterPro"/>
</dbReference>
<keyword evidence="4 6" id="KW-0732">Signal</keyword>
<feature type="signal peptide" evidence="6">
    <location>
        <begin position="1"/>
        <end position="20"/>
    </location>
</feature>
<reference evidence="7 8" key="2">
    <citation type="submission" date="2018-11" db="EMBL/GenBank/DDBJ databases">
        <authorList>
            <consortium name="Pathogen Informatics"/>
        </authorList>
    </citation>
    <scope>NUCLEOTIDE SEQUENCE [LARGE SCALE GENOMIC DNA]</scope>
</reference>
<dbReference type="InterPro" id="IPR001534">
    <property type="entry name" value="Transthyretin-like"/>
</dbReference>
<evidence type="ECO:0000313" key="7">
    <source>
        <dbReference type="EMBL" id="VDN05431.1"/>
    </source>
</evidence>
<feature type="chain" id="PRO_5043126577" evidence="6">
    <location>
        <begin position="21"/>
        <end position="294"/>
    </location>
</feature>